<proteinExistence type="predicted"/>
<reference evidence="1" key="1">
    <citation type="journal article" date="2021" name="Nat. Commun.">
        <title>Genomic analyses provide insights into spinach domestication and the genetic basis of agronomic traits.</title>
        <authorList>
            <person name="Cai X."/>
            <person name="Sun X."/>
            <person name="Xu C."/>
            <person name="Sun H."/>
            <person name="Wang X."/>
            <person name="Ge C."/>
            <person name="Zhang Z."/>
            <person name="Wang Q."/>
            <person name="Fei Z."/>
            <person name="Jiao C."/>
            <person name="Wang Q."/>
        </authorList>
    </citation>
    <scope>NUCLEOTIDE SEQUENCE [LARGE SCALE GENOMIC DNA]</scope>
    <source>
        <strain evidence="1">cv. Varoflay</strain>
    </source>
</reference>
<dbReference type="PANTHER" id="PTHR47150">
    <property type="entry name" value="OS12G0169200 PROTEIN"/>
    <property type="match status" value="1"/>
</dbReference>
<dbReference type="RefSeq" id="XP_021865395.2">
    <property type="nucleotide sequence ID" value="XM_022009703.2"/>
</dbReference>
<accession>A0A9R0KCD4</accession>
<gene>
    <name evidence="2" type="primary">LOC110804137</name>
</gene>
<dbReference type="GeneID" id="110804137"/>
<dbReference type="KEGG" id="soe:110804137"/>
<evidence type="ECO:0000313" key="2">
    <source>
        <dbReference type="RefSeq" id="XP_021865395.2"/>
    </source>
</evidence>
<dbReference type="Proteomes" id="UP000813463">
    <property type="component" value="Chromosome 6"/>
</dbReference>
<dbReference type="InterPro" id="IPR006912">
    <property type="entry name" value="Harbinger_derived_prot"/>
</dbReference>
<reference evidence="2" key="2">
    <citation type="submission" date="2025-08" db="UniProtKB">
        <authorList>
            <consortium name="RefSeq"/>
        </authorList>
    </citation>
    <scope>IDENTIFICATION</scope>
    <source>
        <tissue evidence="2">Leaf</tissue>
    </source>
</reference>
<dbReference type="PANTHER" id="PTHR47150:SF5">
    <property type="entry name" value="OS07G0546750 PROTEIN"/>
    <property type="match status" value="1"/>
</dbReference>
<organism evidence="1 2">
    <name type="scientific">Spinacia oleracea</name>
    <name type="common">Spinach</name>
    <dbReference type="NCBI Taxonomy" id="3562"/>
    <lineage>
        <taxon>Eukaryota</taxon>
        <taxon>Viridiplantae</taxon>
        <taxon>Streptophyta</taxon>
        <taxon>Embryophyta</taxon>
        <taxon>Tracheophyta</taxon>
        <taxon>Spermatophyta</taxon>
        <taxon>Magnoliopsida</taxon>
        <taxon>eudicotyledons</taxon>
        <taxon>Gunneridae</taxon>
        <taxon>Pentapetalae</taxon>
        <taxon>Caryophyllales</taxon>
        <taxon>Chenopodiaceae</taxon>
        <taxon>Chenopodioideae</taxon>
        <taxon>Anserineae</taxon>
        <taxon>Spinacia</taxon>
    </lineage>
</organism>
<protein>
    <recommendedName>
        <fullName evidence="3">DDE Tnp4 domain-containing protein</fullName>
    </recommendedName>
</protein>
<sequence length="322" mass="37165">MHSGYAYGCAADQVDEYLKLGAYTSRECLTQFVDGVIAHFSTDYLNKPTPEDVQRLLREGKERGFPGMLGSIDCMHWVWKNCPARWKGMYQGRSKTAIVILEAIASRDLWIWHAFFGTPGSCNDINVLQRSPVFDDIIKNRAPQVQFTVNGNTYKKGYYLADGIYPKWSTFVDVITAPQTDKQRLFTERQESARKDVERAFGVLQARFAIIRKPALAWNVDMLWKIMMACIIMHNMIVEDERDTYLNYKDPREFAQEQPENMAGSSSGNATTFFVTPGHYDPQNFRRLMDTRQEVRDRTTHFSLKNDLVEHLWGRSRRSSVG</sequence>
<evidence type="ECO:0008006" key="3">
    <source>
        <dbReference type="Google" id="ProtNLM"/>
    </source>
</evidence>
<name>A0A9R0KCD4_SPIOL</name>
<keyword evidence="1" id="KW-1185">Reference proteome</keyword>
<evidence type="ECO:0000313" key="1">
    <source>
        <dbReference type="Proteomes" id="UP000813463"/>
    </source>
</evidence>
<dbReference type="AlphaFoldDB" id="A0A9R0KCD4"/>
<dbReference type="Pfam" id="PF04827">
    <property type="entry name" value="Plant_tran"/>
    <property type="match status" value="1"/>
</dbReference>